<evidence type="ECO:0000259" key="1">
    <source>
        <dbReference type="Pfam" id="PF00326"/>
    </source>
</evidence>
<dbReference type="PANTHER" id="PTHR47381:SF3">
    <property type="entry name" value="ALPHA_BETA-HYDROLASES SUPERFAMILY PROTEIN"/>
    <property type="match status" value="1"/>
</dbReference>
<dbReference type="Gene3D" id="3.40.50.1820">
    <property type="entry name" value="alpha/beta hydrolase"/>
    <property type="match status" value="1"/>
</dbReference>
<dbReference type="EMBL" id="JBAHYK010000042">
    <property type="protein sequence ID" value="KAL0579990.1"/>
    <property type="molecule type" value="Genomic_DNA"/>
</dbReference>
<reference evidence="2 3" key="1">
    <citation type="submission" date="2024-02" db="EMBL/GenBank/DDBJ databases">
        <title>A draft genome for the cacao thread blight pathogen Marasmius crinis-equi.</title>
        <authorList>
            <person name="Cohen S.P."/>
            <person name="Baruah I.K."/>
            <person name="Amoako-Attah I."/>
            <person name="Bukari Y."/>
            <person name="Meinhardt L.W."/>
            <person name="Bailey B.A."/>
        </authorList>
    </citation>
    <scope>NUCLEOTIDE SEQUENCE [LARGE SCALE GENOMIC DNA]</scope>
    <source>
        <strain evidence="2 3">GH-76</strain>
    </source>
</reference>
<proteinExistence type="predicted"/>
<gene>
    <name evidence="2" type="ORF">V5O48_001993</name>
</gene>
<dbReference type="InterPro" id="IPR001375">
    <property type="entry name" value="Peptidase_S9_cat"/>
</dbReference>
<sequence length="285" mass="31452">MHTQSLVVGGLPVHVHSNSETFQKSVVICFFLHGRKSSAAVLLPNVEEILAGCSQGKKELILVTFDHRNHGHREVEPKANLGWSKDPAKSNPNHAIDMYSIQTGTARDVTYLIDFLPAYLFPHGNVTIAEWGVAGKSLGGHSAWILLSQEPRISFGIPIIGCPDFMGLMTERAEKFGISLEDSEYLPDSIASVIRESDPITTPFHRSDSSNPFWGKKVLVLSGGSDPLVPWRASEYFVDQLKVGEKGLLKTFVEPEAGHEFTKEMQQKMIDFLLADVLNQQTAAL</sequence>
<accession>A0ABR3FWT1</accession>
<feature type="domain" description="Peptidase S9 prolyl oligopeptidase catalytic" evidence="1">
    <location>
        <begin position="128"/>
        <end position="267"/>
    </location>
</feature>
<protein>
    <recommendedName>
        <fullName evidence="1">Peptidase S9 prolyl oligopeptidase catalytic domain-containing protein</fullName>
    </recommendedName>
</protein>
<dbReference type="SUPFAM" id="SSF53474">
    <property type="entry name" value="alpha/beta-Hydrolases"/>
    <property type="match status" value="1"/>
</dbReference>
<dbReference type="Pfam" id="PF00326">
    <property type="entry name" value="Peptidase_S9"/>
    <property type="match status" value="1"/>
</dbReference>
<dbReference type="Proteomes" id="UP001465976">
    <property type="component" value="Unassembled WGS sequence"/>
</dbReference>
<dbReference type="PANTHER" id="PTHR47381">
    <property type="entry name" value="ALPHA/BETA-HYDROLASES SUPERFAMILY PROTEIN"/>
    <property type="match status" value="1"/>
</dbReference>
<keyword evidence="3" id="KW-1185">Reference proteome</keyword>
<name>A0ABR3FWT1_9AGAR</name>
<organism evidence="2 3">
    <name type="scientific">Marasmius crinis-equi</name>
    <dbReference type="NCBI Taxonomy" id="585013"/>
    <lineage>
        <taxon>Eukaryota</taxon>
        <taxon>Fungi</taxon>
        <taxon>Dikarya</taxon>
        <taxon>Basidiomycota</taxon>
        <taxon>Agaricomycotina</taxon>
        <taxon>Agaricomycetes</taxon>
        <taxon>Agaricomycetidae</taxon>
        <taxon>Agaricales</taxon>
        <taxon>Marasmiineae</taxon>
        <taxon>Marasmiaceae</taxon>
        <taxon>Marasmius</taxon>
    </lineage>
</organism>
<comment type="caution">
    <text evidence="2">The sequence shown here is derived from an EMBL/GenBank/DDBJ whole genome shotgun (WGS) entry which is preliminary data.</text>
</comment>
<evidence type="ECO:0000313" key="3">
    <source>
        <dbReference type="Proteomes" id="UP001465976"/>
    </source>
</evidence>
<evidence type="ECO:0000313" key="2">
    <source>
        <dbReference type="EMBL" id="KAL0579990.1"/>
    </source>
</evidence>
<dbReference type="InterPro" id="IPR029058">
    <property type="entry name" value="AB_hydrolase_fold"/>
</dbReference>